<evidence type="ECO:0000313" key="1">
    <source>
        <dbReference type="EMBL" id="KAH7905635.1"/>
    </source>
</evidence>
<organism evidence="1 2">
    <name type="scientific">Hygrophoropsis aurantiaca</name>
    <dbReference type="NCBI Taxonomy" id="72124"/>
    <lineage>
        <taxon>Eukaryota</taxon>
        <taxon>Fungi</taxon>
        <taxon>Dikarya</taxon>
        <taxon>Basidiomycota</taxon>
        <taxon>Agaricomycotina</taxon>
        <taxon>Agaricomycetes</taxon>
        <taxon>Agaricomycetidae</taxon>
        <taxon>Boletales</taxon>
        <taxon>Coniophorineae</taxon>
        <taxon>Hygrophoropsidaceae</taxon>
        <taxon>Hygrophoropsis</taxon>
    </lineage>
</organism>
<comment type="caution">
    <text evidence="1">The sequence shown here is derived from an EMBL/GenBank/DDBJ whole genome shotgun (WGS) entry which is preliminary data.</text>
</comment>
<dbReference type="Proteomes" id="UP000790377">
    <property type="component" value="Unassembled WGS sequence"/>
</dbReference>
<accession>A0ACB7ZWM5</accession>
<reference evidence="1" key="1">
    <citation type="journal article" date="2021" name="New Phytol.">
        <title>Evolutionary innovations through gain and loss of genes in the ectomycorrhizal Boletales.</title>
        <authorList>
            <person name="Wu G."/>
            <person name="Miyauchi S."/>
            <person name="Morin E."/>
            <person name="Kuo A."/>
            <person name="Drula E."/>
            <person name="Varga T."/>
            <person name="Kohler A."/>
            <person name="Feng B."/>
            <person name="Cao Y."/>
            <person name="Lipzen A."/>
            <person name="Daum C."/>
            <person name="Hundley H."/>
            <person name="Pangilinan J."/>
            <person name="Johnson J."/>
            <person name="Barry K."/>
            <person name="LaButti K."/>
            <person name="Ng V."/>
            <person name="Ahrendt S."/>
            <person name="Min B."/>
            <person name="Choi I.G."/>
            <person name="Park H."/>
            <person name="Plett J.M."/>
            <person name="Magnuson J."/>
            <person name="Spatafora J.W."/>
            <person name="Nagy L.G."/>
            <person name="Henrissat B."/>
            <person name="Grigoriev I.V."/>
            <person name="Yang Z.L."/>
            <person name="Xu J."/>
            <person name="Martin F.M."/>
        </authorList>
    </citation>
    <scope>NUCLEOTIDE SEQUENCE</scope>
    <source>
        <strain evidence="1">ATCC 28755</strain>
    </source>
</reference>
<dbReference type="EMBL" id="MU268151">
    <property type="protein sequence ID" value="KAH7905635.1"/>
    <property type="molecule type" value="Genomic_DNA"/>
</dbReference>
<gene>
    <name evidence="1" type="ORF">BJ138DRAFT_1164355</name>
</gene>
<name>A0ACB7ZWM5_9AGAM</name>
<evidence type="ECO:0000313" key="2">
    <source>
        <dbReference type="Proteomes" id="UP000790377"/>
    </source>
</evidence>
<proteinExistence type="predicted"/>
<protein>
    <submittedName>
        <fullName evidence="1">Uncharacterized protein</fullName>
    </submittedName>
</protein>
<keyword evidence="2" id="KW-1185">Reference proteome</keyword>
<sequence>MADPAFIQMLQTTQTTNYLAAAGGALVAYDQVLSLSQEVDHIWNRQWSFMTALYLIARYSGTLSMIGIAAWGLYINWVYPGYVNINLLVNWTGNIFLLAIQAILAIRVYALFNQSKKFLIFLATVYVLQATAVFVMAGLSLNNQAIVNYIIGISPAIDSVEPLVDINPSAFFFPVQDGTVLSAAFDGVLLFFALWAFVRHGMEAKRLKGKWSINVLVRTLVADHLLYFVCNLTWVLLGLATNYFRATEDSVLGELLDYVLSIFSGLVVVAGSRMVISLRVIEMKTNRESGTLEGELSTIRFGLGALPSTQSESVIAEGGGF</sequence>